<comment type="caution">
    <text evidence="1">The sequence shown here is derived from an EMBL/GenBank/DDBJ whole genome shotgun (WGS) entry which is preliminary data.</text>
</comment>
<name>A0ACA9NPV8_9GLOM</name>
<feature type="non-terminal residue" evidence="1">
    <location>
        <position position="1"/>
    </location>
</feature>
<protein>
    <submittedName>
        <fullName evidence="1">15369_t:CDS:1</fullName>
    </submittedName>
</protein>
<dbReference type="EMBL" id="CAJVPT010024102">
    <property type="protein sequence ID" value="CAG8668753.1"/>
    <property type="molecule type" value="Genomic_DNA"/>
</dbReference>
<organism evidence="1 2">
    <name type="scientific">Acaulospora colombiana</name>
    <dbReference type="NCBI Taxonomy" id="27376"/>
    <lineage>
        <taxon>Eukaryota</taxon>
        <taxon>Fungi</taxon>
        <taxon>Fungi incertae sedis</taxon>
        <taxon>Mucoromycota</taxon>
        <taxon>Glomeromycotina</taxon>
        <taxon>Glomeromycetes</taxon>
        <taxon>Diversisporales</taxon>
        <taxon>Acaulosporaceae</taxon>
        <taxon>Acaulospora</taxon>
    </lineage>
</organism>
<evidence type="ECO:0000313" key="2">
    <source>
        <dbReference type="Proteomes" id="UP000789525"/>
    </source>
</evidence>
<reference evidence="1" key="1">
    <citation type="submission" date="2021-06" db="EMBL/GenBank/DDBJ databases">
        <authorList>
            <person name="Kallberg Y."/>
            <person name="Tangrot J."/>
            <person name="Rosling A."/>
        </authorList>
    </citation>
    <scope>NUCLEOTIDE SEQUENCE</scope>
    <source>
        <strain evidence="1">CL356</strain>
    </source>
</reference>
<dbReference type="Proteomes" id="UP000789525">
    <property type="component" value="Unassembled WGS sequence"/>
</dbReference>
<proteinExistence type="predicted"/>
<evidence type="ECO:0000313" key="1">
    <source>
        <dbReference type="EMBL" id="CAG8668753.1"/>
    </source>
</evidence>
<sequence length="227" mass="25291">PSTAQTSGGATGFHLPSGWRRPSTDGDDTDTANSGQPRSTPQLHEYPPDDKSALRSRNSRRNVDRIDEGTDILSDDDYVPPVREDIFPPERPEDVTDTEALGSWDRRVVVDHPYATAQSPHIDSYDDAGRRIRGPSVSHPYSDPLNSNGSYPPTSFSSRDRNERRPNSRRRAAEESPTIIRHTDAGRIGTDDDDESMEAGRRRRVVELPPAYGEISDGRNGRSRERA</sequence>
<accession>A0ACA9NPV8</accession>
<keyword evidence="2" id="KW-1185">Reference proteome</keyword>
<gene>
    <name evidence="1" type="ORF">ACOLOM_LOCUS8869</name>
</gene>